<reference evidence="1 2" key="1">
    <citation type="journal article" date="2019" name="Sci. Rep.">
        <title>Orb-weaving spider Araneus ventricosus genome elucidates the spidroin gene catalogue.</title>
        <authorList>
            <person name="Kono N."/>
            <person name="Nakamura H."/>
            <person name="Ohtoshi R."/>
            <person name="Moran D.A.P."/>
            <person name="Shinohara A."/>
            <person name="Yoshida Y."/>
            <person name="Fujiwara M."/>
            <person name="Mori M."/>
            <person name="Tomita M."/>
            <person name="Arakawa K."/>
        </authorList>
    </citation>
    <scope>NUCLEOTIDE SEQUENCE [LARGE SCALE GENOMIC DNA]</scope>
</reference>
<accession>A0A4Y2FLS2</accession>
<dbReference type="EMBL" id="BGPR01000995">
    <property type="protein sequence ID" value="GBM42422.1"/>
    <property type="molecule type" value="Genomic_DNA"/>
</dbReference>
<evidence type="ECO:0000313" key="2">
    <source>
        <dbReference type="Proteomes" id="UP000499080"/>
    </source>
</evidence>
<dbReference type="InterPro" id="IPR036397">
    <property type="entry name" value="RNaseH_sf"/>
</dbReference>
<gene>
    <name evidence="1" type="ORF">AVEN_138770_1</name>
</gene>
<comment type="caution">
    <text evidence="1">The sequence shown here is derived from an EMBL/GenBank/DDBJ whole genome shotgun (WGS) entry which is preliminary data.</text>
</comment>
<dbReference type="Proteomes" id="UP000499080">
    <property type="component" value="Unassembled WGS sequence"/>
</dbReference>
<evidence type="ECO:0000313" key="1">
    <source>
        <dbReference type="EMBL" id="GBM42422.1"/>
    </source>
</evidence>
<organism evidence="1 2">
    <name type="scientific">Araneus ventricosus</name>
    <name type="common">Orbweaver spider</name>
    <name type="synonym">Epeira ventricosa</name>
    <dbReference type="NCBI Taxonomy" id="182803"/>
    <lineage>
        <taxon>Eukaryota</taxon>
        <taxon>Metazoa</taxon>
        <taxon>Ecdysozoa</taxon>
        <taxon>Arthropoda</taxon>
        <taxon>Chelicerata</taxon>
        <taxon>Arachnida</taxon>
        <taxon>Araneae</taxon>
        <taxon>Araneomorphae</taxon>
        <taxon>Entelegynae</taxon>
        <taxon>Araneoidea</taxon>
        <taxon>Araneidae</taxon>
        <taxon>Araneus</taxon>
    </lineage>
</organism>
<name>A0A4Y2FLS2_ARAVE</name>
<protein>
    <submittedName>
        <fullName evidence="1">Uncharacterized protein</fullName>
    </submittedName>
</protein>
<keyword evidence="2" id="KW-1185">Reference proteome</keyword>
<sequence>MFMHDGTPSQEKSDMKCWSDIILVSRLLLKISIIAHRPHAADLNSERLSLWRYITPKMYSSRTATINELRALNVWECIQITIVMIDAVFNSIGRFYEQHLGDNSQQFKHFQYLKKSTFI</sequence>
<dbReference type="AlphaFoldDB" id="A0A4Y2FLS2"/>
<dbReference type="GO" id="GO:0003676">
    <property type="term" value="F:nucleic acid binding"/>
    <property type="evidence" value="ECO:0007669"/>
    <property type="project" value="InterPro"/>
</dbReference>
<proteinExistence type="predicted"/>
<dbReference type="Gene3D" id="3.30.420.10">
    <property type="entry name" value="Ribonuclease H-like superfamily/Ribonuclease H"/>
    <property type="match status" value="1"/>
</dbReference>